<organism evidence="3 4">
    <name type="scientific">Chrysophaeum taylorii</name>
    <dbReference type="NCBI Taxonomy" id="2483200"/>
    <lineage>
        <taxon>Eukaryota</taxon>
        <taxon>Sar</taxon>
        <taxon>Stramenopiles</taxon>
        <taxon>Ochrophyta</taxon>
        <taxon>Pelagophyceae</taxon>
        <taxon>Pelagomonadales</taxon>
        <taxon>Pelagomonadaceae</taxon>
        <taxon>Chrysophaeum</taxon>
    </lineage>
</organism>
<comment type="similarity">
    <text evidence="1">Belongs to the pseudouridine synthase RluA family.</text>
</comment>
<dbReference type="PROSITE" id="PS01129">
    <property type="entry name" value="PSI_RLU"/>
    <property type="match status" value="1"/>
</dbReference>
<evidence type="ECO:0000256" key="1">
    <source>
        <dbReference type="ARBA" id="ARBA00010876"/>
    </source>
</evidence>
<dbReference type="Gene3D" id="3.30.2350.10">
    <property type="entry name" value="Pseudouridine synthase"/>
    <property type="match status" value="1"/>
</dbReference>
<dbReference type="InterPro" id="IPR006224">
    <property type="entry name" value="PsdUridine_synth_RluA-like_CS"/>
</dbReference>
<sequence length="248" mass="28147">MMRVSDEVVEVVWWDAALVVVNKPPNMLSVPGTVPGETPRKRKRRSEYWREAIATHAESKVLRVGNLGSIPRSRDKFLDFAKRRGTDGASLWAELDRDAKAREDFECRCALTHATRRFGELRPAHRLDFETSGVLMFARTHASAAAVCEMFRDRKVRKTYVAVVRGLVREPSGVWSWAIERDERRDDKPRYVAAATGKPAVTEWRVLSAADNTTRLELCPWTGRSHQLRVHCARAGHPILGDPIYDAT</sequence>
<dbReference type="InterPro" id="IPR020103">
    <property type="entry name" value="PsdUridine_synth_cat_dom_sf"/>
</dbReference>
<dbReference type="EMBL" id="JAQMWT010000037">
    <property type="protein sequence ID" value="KAJ8613024.1"/>
    <property type="molecule type" value="Genomic_DNA"/>
</dbReference>
<dbReference type="InterPro" id="IPR050188">
    <property type="entry name" value="RluA_PseudoU_synthase"/>
</dbReference>
<dbReference type="InterPro" id="IPR006145">
    <property type="entry name" value="PsdUridine_synth_RsuA/RluA"/>
</dbReference>
<feature type="domain" description="Pseudouridine synthase RsuA/RluA-like" evidence="2">
    <location>
        <begin position="118"/>
        <end position="233"/>
    </location>
</feature>
<dbReference type="PANTHER" id="PTHR21600">
    <property type="entry name" value="MITOCHONDRIAL RNA PSEUDOURIDINE SYNTHASE"/>
    <property type="match status" value="1"/>
</dbReference>
<protein>
    <recommendedName>
        <fullName evidence="2">Pseudouridine synthase RsuA/RluA-like domain-containing protein</fullName>
    </recommendedName>
</protein>
<dbReference type="GO" id="GO:0003723">
    <property type="term" value="F:RNA binding"/>
    <property type="evidence" value="ECO:0007669"/>
    <property type="project" value="InterPro"/>
</dbReference>
<dbReference type="PANTHER" id="PTHR21600:SF87">
    <property type="entry name" value="RNA PSEUDOURIDYLATE SYNTHASE DOMAIN-CONTAINING PROTEIN 1"/>
    <property type="match status" value="1"/>
</dbReference>
<gene>
    <name evidence="3" type="ORF">CTAYLR_004048</name>
</gene>
<dbReference type="GO" id="GO:0009982">
    <property type="term" value="F:pseudouridine synthase activity"/>
    <property type="evidence" value="ECO:0007669"/>
    <property type="project" value="InterPro"/>
</dbReference>
<name>A0AAD7UPA8_9STRA</name>
<proteinExistence type="inferred from homology"/>
<dbReference type="SUPFAM" id="SSF55120">
    <property type="entry name" value="Pseudouridine synthase"/>
    <property type="match status" value="1"/>
</dbReference>
<comment type="caution">
    <text evidence="3">The sequence shown here is derived from an EMBL/GenBank/DDBJ whole genome shotgun (WGS) entry which is preliminary data.</text>
</comment>
<reference evidence="3" key="1">
    <citation type="submission" date="2023-01" db="EMBL/GenBank/DDBJ databases">
        <title>Metagenome sequencing of chrysophaentin producing Chrysophaeum taylorii.</title>
        <authorList>
            <person name="Davison J."/>
            <person name="Bewley C."/>
        </authorList>
    </citation>
    <scope>NUCLEOTIDE SEQUENCE</scope>
    <source>
        <strain evidence="3">NIES-1699</strain>
    </source>
</reference>
<keyword evidence="4" id="KW-1185">Reference proteome</keyword>
<dbReference type="Proteomes" id="UP001230188">
    <property type="component" value="Unassembled WGS sequence"/>
</dbReference>
<dbReference type="AlphaFoldDB" id="A0AAD7UPA8"/>
<evidence type="ECO:0000259" key="2">
    <source>
        <dbReference type="Pfam" id="PF00849"/>
    </source>
</evidence>
<dbReference type="Pfam" id="PF00849">
    <property type="entry name" value="PseudoU_synth_2"/>
    <property type="match status" value="1"/>
</dbReference>
<dbReference type="GO" id="GO:0000455">
    <property type="term" value="P:enzyme-directed rRNA pseudouridine synthesis"/>
    <property type="evidence" value="ECO:0007669"/>
    <property type="project" value="TreeGrafter"/>
</dbReference>
<evidence type="ECO:0000313" key="4">
    <source>
        <dbReference type="Proteomes" id="UP001230188"/>
    </source>
</evidence>
<evidence type="ECO:0000313" key="3">
    <source>
        <dbReference type="EMBL" id="KAJ8613024.1"/>
    </source>
</evidence>
<accession>A0AAD7UPA8</accession>
<dbReference type="CDD" id="cd02869">
    <property type="entry name" value="PseudoU_synth_RluA_like"/>
    <property type="match status" value="1"/>
</dbReference>